<evidence type="ECO:0000313" key="1">
    <source>
        <dbReference type="EnsemblPlants" id="LPERR08G07040.1"/>
    </source>
</evidence>
<evidence type="ECO:0000313" key="2">
    <source>
        <dbReference type="Proteomes" id="UP000032180"/>
    </source>
</evidence>
<organism evidence="1 2">
    <name type="scientific">Leersia perrieri</name>
    <dbReference type="NCBI Taxonomy" id="77586"/>
    <lineage>
        <taxon>Eukaryota</taxon>
        <taxon>Viridiplantae</taxon>
        <taxon>Streptophyta</taxon>
        <taxon>Embryophyta</taxon>
        <taxon>Tracheophyta</taxon>
        <taxon>Spermatophyta</taxon>
        <taxon>Magnoliopsida</taxon>
        <taxon>Liliopsida</taxon>
        <taxon>Poales</taxon>
        <taxon>Poaceae</taxon>
        <taxon>BOP clade</taxon>
        <taxon>Oryzoideae</taxon>
        <taxon>Oryzeae</taxon>
        <taxon>Oryzinae</taxon>
        <taxon>Leersia</taxon>
    </lineage>
</organism>
<sequence>MSETTETRPAYHARASASRGVGDRINHELRVLSPTSYSDYTIPEQIMHPTRLGCMLKKVDHHISGTTFSFRCDDCRMPGEGTRYILVKNNQPSDSVPAFHTHCALATPTLQHPLVKGTMKLHHEAPAGGIVCSAFYETVQGFHHYSSKKTNKGEYPKLHPCCAKLPMSITLQGEEGFTLELRAEVDHNCTCCQEIDWEIMVFPRGSDEAAKIVSGCATVTSRGDEDKKVMFRLLERADESNKLEKRIYKILIILVRAVIKMIIGDLTGALIEGLIAIVSLW</sequence>
<reference evidence="2" key="2">
    <citation type="submission" date="2013-12" db="EMBL/GenBank/DDBJ databases">
        <authorList>
            <person name="Yu Y."/>
            <person name="Lee S."/>
            <person name="de Baynast K."/>
            <person name="Wissotski M."/>
            <person name="Liu L."/>
            <person name="Talag J."/>
            <person name="Goicoechea J."/>
            <person name="Angelova A."/>
            <person name="Jetty R."/>
            <person name="Kudrna D."/>
            <person name="Golser W."/>
            <person name="Rivera L."/>
            <person name="Zhang J."/>
            <person name="Wing R."/>
        </authorList>
    </citation>
    <scope>NUCLEOTIDE SEQUENCE</scope>
</reference>
<reference evidence="1" key="3">
    <citation type="submission" date="2015-04" db="UniProtKB">
        <authorList>
            <consortium name="EnsemblPlants"/>
        </authorList>
    </citation>
    <scope>IDENTIFICATION</scope>
</reference>
<dbReference type="EnsemblPlants" id="LPERR08G07040.1">
    <property type="protein sequence ID" value="LPERR08G07040.1"/>
    <property type="gene ID" value="LPERR08G07040"/>
</dbReference>
<dbReference type="Gramene" id="LPERR08G07040.1">
    <property type="protein sequence ID" value="LPERR08G07040.1"/>
    <property type="gene ID" value="LPERR08G07040"/>
</dbReference>
<keyword evidence="2" id="KW-1185">Reference proteome</keyword>
<dbReference type="PANTHER" id="PTHR46477">
    <property type="entry name" value="CYSTEINE/HISTIDINE-RICH C1 DOMAIN FAMILY PROTEIN"/>
    <property type="match status" value="1"/>
</dbReference>
<protein>
    <submittedName>
        <fullName evidence="1">Uncharacterized protein</fullName>
    </submittedName>
</protein>
<name>A0A0D9X5X0_9ORYZ</name>
<dbReference type="AlphaFoldDB" id="A0A0D9X5X0"/>
<dbReference type="PANTHER" id="PTHR46477:SF8">
    <property type="entry name" value="OS08G0257100 PROTEIN"/>
    <property type="match status" value="1"/>
</dbReference>
<proteinExistence type="predicted"/>
<reference evidence="1 2" key="1">
    <citation type="submission" date="2012-08" db="EMBL/GenBank/DDBJ databases">
        <title>Oryza genome evolution.</title>
        <authorList>
            <person name="Wing R.A."/>
        </authorList>
    </citation>
    <scope>NUCLEOTIDE SEQUENCE</scope>
</reference>
<accession>A0A0D9X5X0</accession>
<dbReference type="Proteomes" id="UP000032180">
    <property type="component" value="Chromosome 8"/>
</dbReference>
<dbReference type="HOGENOM" id="CLU_056082_2_0_1"/>